<evidence type="ECO:0000313" key="2">
    <source>
        <dbReference type="Proteomes" id="UP000824881"/>
    </source>
</evidence>
<protein>
    <submittedName>
        <fullName evidence="1">Uncharacterized protein</fullName>
    </submittedName>
</protein>
<reference evidence="1 2" key="1">
    <citation type="journal article" date="2021" name="Appl. Environ. Microbiol.">
        <title>Genetic linkage and physical mapping for an oyster mushroom Pleurotus cornucopiae and QTL analysis for the trait cap color.</title>
        <authorList>
            <person name="Zhang Y."/>
            <person name="Gao W."/>
            <person name="Sonnenberg A."/>
            <person name="Chen Q."/>
            <person name="Zhang J."/>
            <person name="Huang C."/>
        </authorList>
    </citation>
    <scope>NUCLEOTIDE SEQUENCE [LARGE SCALE GENOMIC DNA]</scope>
    <source>
        <strain evidence="1">CCMSSC00406</strain>
    </source>
</reference>
<sequence length="1041" mass="113644">MSSFWGYSLRGNDFIDDQDEDDGAPDDLSTKSHLPNETDMLNDLDLSTREEAAVYKPNPWTIAKINAASRRPGGTDTNAAKKQPRSRGLGPTTRNPAKSHKADMLHIPRKRPSVSGKASSAARIASGSGQSQDIPQHPLRPTAVRPHTVLEGYYQRKPVGRPDITKITVTGPRLLAQGFPLPSATIMDNTTPQPGFEDATTAVMLSTNNPPILSTNRPDSSSLVPSTSAILSGQLSPHVSPAPPPRNLLPRTSGYNSSPLAPSRAKGLNHAFLSSPLRPPRNPNAFDTGFSSNATKIFQTKQPANFAPLGNGMNYAPPNLLPLPPSSPLLPSSPIPMKSPTSLCAVENSAPVRSRKRNISPPPSPPVKKRPKKDPYEYMRAIEEADDSSWSTLPARGKNKDPPPVLKTSGAFRLPPKFRPAPIGVDANVKKSGMSADSTRRVVTFLPPPLVAPQKPTTERAERSQLAYPSPTRASLLTVNNRSVDRSPQPVISTMQYPLSPPASDPPFAFQVPDQRSDDDVLLPFDADATERTYPTVRRLTSEMQSCGMVFRDDEDDGSLNQELPIAIWKGHTIRPESSHLHSRRVNARLSPTSDPMLPVYTPSSPTSPTSQQAASRSEHVVSLQGNKGHEWLSLFVNSRAATSASLPLLFQGDSVTGRVELDLLKEETIKAIVISVLAGTTAVGQEESRFLQIDNQLWPPSTPNTKGPSSQKIKGRHSWSFTMGLPTTVPVTEPNGRHGQYPLPPTFSERASPVYIDYRVKVVVRRGMFKVDQPLTLSFGYLPVAYPEAPSTLRRMAYNEGSLLIGPEGDPEGWKVCETVKEKGTLFAVRAVEVKCSLAIATPLCYAIGTPIPIEITLRSSDKQALDLLATPEALRVHLVRSMTTGSDAMDDDAPRRSNSHFLESVGDAYFWIQLESKLEGNLDGAPQEGGERGRLLRGEIEVQKTLKPSFKFPRFTMRYMIQMLPLKAPGFTLATSSDKAFVPEEPLISVPVTIVTRQAPGVKIRSYAPPGYEKRQGGDYNKSMGFMENGNQRFFHHLG</sequence>
<name>A0ACB7J3S7_PLECO</name>
<keyword evidence="2" id="KW-1185">Reference proteome</keyword>
<comment type="caution">
    <text evidence="1">The sequence shown here is derived from an EMBL/GenBank/DDBJ whole genome shotgun (WGS) entry which is preliminary data.</text>
</comment>
<dbReference type="EMBL" id="WQMT02000003">
    <property type="protein sequence ID" value="KAG9224890.1"/>
    <property type="molecule type" value="Genomic_DNA"/>
</dbReference>
<organism evidence="1 2">
    <name type="scientific">Pleurotus cornucopiae</name>
    <name type="common">Cornucopia mushroom</name>
    <dbReference type="NCBI Taxonomy" id="5321"/>
    <lineage>
        <taxon>Eukaryota</taxon>
        <taxon>Fungi</taxon>
        <taxon>Dikarya</taxon>
        <taxon>Basidiomycota</taxon>
        <taxon>Agaricomycotina</taxon>
        <taxon>Agaricomycetes</taxon>
        <taxon>Agaricomycetidae</taxon>
        <taxon>Agaricales</taxon>
        <taxon>Pleurotineae</taxon>
        <taxon>Pleurotaceae</taxon>
        <taxon>Pleurotus</taxon>
    </lineage>
</organism>
<gene>
    <name evidence="1" type="ORF">CCMSSC00406_0001959</name>
</gene>
<dbReference type="Proteomes" id="UP000824881">
    <property type="component" value="Unassembled WGS sequence"/>
</dbReference>
<evidence type="ECO:0000313" key="1">
    <source>
        <dbReference type="EMBL" id="KAG9224890.1"/>
    </source>
</evidence>
<proteinExistence type="predicted"/>
<accession>A0ACB7J3S7</accession>